<name>A0A7X0BQR7_9PSED</name>
<feature type="transmembrane region" description="Helical" evidence="1">
    <location>
        <begin position="218"/>
        <end position="239"/>
    </location>
</feature>
<reference evidence="2 3" key="1">
    <citation type="submission" date="2020-08" db="EMBL/GenBank/DDBJ databases">
        <title>Functional genomics of gut bacteria from endangered species of beetles.</title>
        <authorList>
            <person name="Carlos-Shanley C."/>
        </authorList>
    </citation>
    <scope>NUCLEOTIDE SEQUENCE [LARGE SCALE GENOMIC DNA]</scope>
    <source>
        <strain evidence="2 3">S00202</strain>
    </source>
</reference>
<comment type="caution">
    <text evidence="2">The sequence shown here is derived from an EMBL/GenBank/DDBJ whole genome shotgun (WGS) entry which is preliminary data.</text>
</comment>
<evidence type="ECO:0000313" key="3">
    <source>
        <dbReference type="Proteomes" id="UP000557193"/>
    </source>
</evidence>
<proteinExistence type="predicted"/>
<evidence type="ECO:0000313" key="2">
    <source>
        <dbReference type="EMBL" id="MBB6341139.1"/>
    </source>
</evidence>
<gene>
    <name evidence="2" type="ORF">HNP49_001296</name>
</gene>
<dbReference type="RefSeq" id="WP_184681679.1">
    <property type="nucleotide sequence ID" value="NZ_JACHLL010000002.1"/>
</dbReference>
<evidence type="ECO:0000256" key="1">
    <source>
        <dbReference type="SAM" id="Phobius"/>
    </source>
</evidence>
<evidence type="ECO:0008006" key="4">
    <source>
        <dbReference type="Google" id="ProtNLM"/>
    </source>
</evidence>
<dbReference type="AlphaFoldDB" id="A0A7X0BQR7"/>
<dbReference type="Proteomes" id="UP000557193">
    <property type="component" value="Unassembled WGS sequence"/>
</dbReference>
<keyword evidence="1" id="KW-0812">Transmembrane</keyword>
<feature type="transmembrane region" description="Helical" evidence="1">
    <location>
        <begin position="451"/>
        <end position="471"/>
    </location>
</feature>
<keyword evidence="3" id="KW-1185">Reference proteome</keyword>
<feature type="transmembrane region" description="Helical" evidence="1">
    <location>
        <begin position="251"/>
        <end position="275"/>
    </location>
</feature>
<protein>
    <recommendedName>
        <fullName evidence="4">PepSY domain-containing protein</fullName>
    </recommendedName>
</protein>
<keyword evidence="1" id="KW-1133">Transmembrane helix</keyword>
<accession>A0A7X0BQR7</accession>
<keyword evidence="1" id="KW-0472">Membrane</keyword>
<sequence length="476" mass="52973">MSQTQPLRKSSGWRQRLLRLLPWHRRLALVASIGVLSWALSGLLHPLMTALQPQPATPLPPQPPLFLEGLQAPRDVLQAAGIAQVQALRLIVLDGEPWYQVRLPGQLTPRYWNARSGAAADLSERHAEKLAAHFLGSTEALKAGITLNQFGAEYAYINRLLPVVQVNTAREDGLRVYIDLFQDRLGTLVDDRKALFSSAFLNLHSFAWLDGTGSFRPLLMLLLLGTVLITVLMGISLFVARRQARTPLRRLHGIGGIALAALSLGFASSACWHVLHKHNAQPAPDAFTPTLDVSALTTAPNGSWLEAHETLQRLSLLQLDGKPIWRLQGQRFGKLPTLRYVDAQGQPLDDIAPLRYAEQRFAHYAEQLGLAAPQTITLQTQFDHEYGFVMKRLPVLKAQYADAQQTSLYIDSLDGALSARITQPDRLEGFTFAYLHKWAFLNDWSKTGKDVLLTLAALAHLMLVAGGLWLYGRRRR</sequence>
<dbReference type="EMBL" id="JACHLL010000002">
    <property type="protein sequence ID" value="MBB6341139.1"/>
    <property type="molecule type" value="Genomic_DNA"/>
</dbReference>
<organism evidence="2 3">
    <name type="scientific">Pseudomonas fluvialis</name>
    <dbReference type="NCBI Taxonomy" id="1793966"/>
    <lineage>
        <taxon>Bacteria</taxon>
        <taxon>Pseudomonadati</taxon>
        <taxon>Pseudomonadota</taxon>
        <taxon>Gammaproteobacteria</taxon>
        <taxon>Pseudomonadales</taxon>
        <taxon>Pseudomonadaceae</taxon>
        <taxon>Pseudomonas</taxon>
    </lineage>
</organism>